<reference evidence="1 2" key="1">
    <citation type="submission" date="2018-03" db="EMBL/GenBank/DDBJ databases">
        <title>Brevisbacillus phylogenomics.</title>
        <authorList>
            <person name="Dunlap C."/>
        </authorList>
    </citation>
    <scope>NUCLEOTIDE SEQUENCE [LARGE SCALE GENOMIC DNA]</scope>
    <source>
        <strain evidence="1 2">NRRL B-41110</strain>
    </source>
</reference>
<dbReference type="Proteomes" id="UP000241645">
    <property type="component" value="Unassembled WGS sequence"/>
</dbReference>
<name>A0ABX5FS99_9BACL</name>
<evidence type="ECO:0000313" key="1">
    <source>
        <dbReference type="EMBL" id="PSK11670.1"/>
    </source>
</evidence>
<protein>
    <recommendedName>
        <fullName evidence="3">Phage protein</fullName>
    </recommendedName>
</protein>
<evidence type="ECO:0000313" key="2">
    <source>
        <dbReference type="Proteomes" id="UP000241645"/>
    </source>
</evidence>
<evidence type="ECO:0008006" key="3">
    <source>
        <dbReference type="Google" id="ProtNLM"/>
    </source>
</evidence>
<sequence>MIKEALQYVAGLANTRLEHVGDQVFSTQKLYVVDQPTPANILVRSLSGIVEYLQSEFDWTEKLMIHVKSPTEVEVFSTFNRDFQRNVLIKAEAMLPTFRFDHFFDTEHFNIKLQSMFVPNDDRATLLKLVGNIKEDSVKEFGDDGISQTVTAKTGVATVGEVLVPNPVVLMPFRTFVEVDQPASNFVFRMQKGPTCALFEADGGAWKLEAMKNIKEYLGAALAAEIKGGKLYIIA</sequence>
<proteinExistence type="predicted"/>
<gene>
    <name evidence="1" type="ORF">C7R92_09500</name>
</gene>
<keyword evidence="2" id="KW-1185">Reference proteome</keyword>
<accession>A0ABX5FS99</accession>
<dbReference type="GeneID" id="95750356"/>
<comment type="caution">
    <text evidence="1">The sequence shown here is derived from an EMBL/GenBank/DDBJ whole genome shotgun (WGS) entry which is preliminary data.</text>
</comment>
<organism evidence="1 2">
    <name type="scientific">Brevibacillus porteri</name>
    <dbReference type="NCBI Taxonomy" id="2126350"/>
    <lineage>
        <taxon>Bacteria</taxon>
        <taxon>Bacillati</taxon>
        <taxon>Bacillota</taxon>
        <taxon>Bacilli</taxon>
        <taxon>Bacillales</taxon>
        <taxon>Paenibacillaceae</taxon>
        <taxon>Brevibacillus</taxon>
    </lineage>
</organism>
<dbReference type="RefSeq" id="WP_106834065.1">
    <property type="nucleotide sequence ID" value="NZ_JARMEW010000044.1"/>
</dbReference>
<dbReference type="EMBL" id="PXZO01000016">
    <property type="protein sequence ID" value="PSK11670.1"/>
    <property type="molecule type" value="Genomic_DNA"/>
</dbReference>